<dbReference type="PANTHER" id="PTHR30572">
    <property type="entry name" value="MEMBRANE COMPONENT OF TRANSPORTER-RELATED"/>
    <property type="match status" value="1"/>
</dbReference>
<dbReference type="InterPro" id="IPR003838">
    <property type="entry name" value="ABC3_permease_C"/>
</dbReference>
<sequence>MTPGELLSVGLQALSRNRMRSALTVLGIVIGVAAVIATLAIGQGAREAVQAQIRALGANTLTVLPGTITASGARSGMGSTTTMTPEDADAIRAECPTVQAVAPTVRTVAQLVYGANNWSSQVQGTTPDFSIIRQWPVASGVFLTDSDVRSAAKVCVLGANVVQQLFGDADPVGSMIRIKDIPFRVVGVLTAKGGQGFGGNQDDIVIVPVTTAQRRLMGITYINAISVSAVSESQVDLAVDQITDLLKQRHRIRPGADPDFFLFTQKEIASSAEATSKVMTSLLASIAAVSLLVGGIGIMNIMLVSVTERTREIGIRRALGARRRDIMMQFLTESAFLSLAGGALGVALGIGSATVVTQIARWPTMIQPLSVALAFGFSTAIGLFFGYYPALRAAGLDPVEALRYE</sequence>
<reference evidence="10 11" key="1">
    <citation type="journal article" date="2019" name="Nat. Microbiol.">
        <title>Mediterranean grassland soil C-N compound turnover is dependent on rainfall and depth, and is mediated by genomically divergent microorganisms.</title>
        <authorList>
            <person name="Diamond S."/>
            <person name="Andeer P.F."/>
            <person name="Li Z."/>
            <person name="Crits-Christoph A."/>
            <person name="Burstein D."/>
            <person name="Anantharaman K."/>
            <person name="Lane K.R."/>
            <person name="Thomas B.C."/>
            <person name="Pan C."/>
            <person name="Northen T.R."/>
            <person name="Banfield J.F."/>
        </authorList>
    </citation>
    <scope>NUCLEOTIDE SEQUENCE [LARGE SCALE GENOMIC DNA]</scope>
    <source>
        <strain evidence="10">WS_11</strain>
    </source>
</reference>
<protein>
    <submittedName>
        <fullName evidence="10">FtsX-like permease family protein</fullName>
    </submittedName>
</protein>
<feature type="domain" description="ABC3 transporter permease C-terminal" evidence="8">
    <location>
        <begin position="285"/>
        <end position="398"/>
    </location>
</feature>
<dbReference type="InterPro" id="IPR025857">
    <property type="entry name" value="MacB_PCD"/>
</dbReference>
<keyword evidence="2" id="KW-1003">Cell membrane</keyword>
<name>A0A538TZE6_UNCEI</name>
<dbReference type="Pfam" id="PF02687">
    <property type="entry name" value="FtsX"/>
    <property type="match status" value="1"/>
</dbReference>
<evidence type="ECO:0000256" key="6">
    <source>
        <dbReference type="ARBA" id="ARBA00038076"/>
    </source>
</evidence>
<dbReference type="Pfam" id="PF12704">
    <property type="entry name" value="MacB_PCD"/>
    <property type="match status" value="1"/>
</dbReference>
<comment type="similarity">
    <text evidence="6">Belongs to the ABC-4 integral membrane protein family.</text>
</comment>
<evidence type="ECO:0000259" key="8">
    <source>
        <dbReference type="Pfam" id="PF02687"/>
    </source>
</evidence>
<evidence type="ECO:0000313" key="11">
    <source>
        <dbReference type="Proteomes" id="UP000319771"/>
    </source>
</evidence>
<feature type="transmembrane region" description="Helical" evidence="7">
    <location>
        <begin position="21"/>
        <end position="42"/>
    </location>
</feature>
<dbReference type="AlphaFoldDB" id="A0A538TZE6"/>
<organism evidence="10 11">
    <name type="scientific">Eiseniibacteriota bacterium</name>
    <dbReference type="NCBI Taxonomy" id="2212470"/>
    <lineage>
        <taxon>Bacteria</taxon>
        <taxon>Candidatus Eiseniibacteriota</taxon>
    </lineage>
</organism>
<dbReference type="Proteomes" id="UP000319771">
    <property type="component" value="Unassembled WGS sequence"/>
</dbReference>
<evidence type="ECO:0000313" key="10">
    <source>
        <dbReference type="EMBL" id="TMQ68978.1"/>
    </source>
</evidence>
<dbReference type="InterPro" id="IPR050250">
    <property type="entry name" value="Macrolide_Exporter_MacB"/>
</dbReference>
<evidence type="ECO:0000256" key="1">
    <source>
        <dbReference type="ARBA" id="ARBA00004651"/>
    </source>
</evidence>
<feature type="transmembrane region" description="Helical" evidence="7">
    <location>
        <begin position="370"/>
        <end position="388"/>
    </location>
</feature>
<evidence type="ECO:0000256" key="4">
    <source>
        <dbReference type="ARBA" id="ARBA00022989"/>
    </source>
</evidence>
<keyword evidence="5 7" id="KW-0472">Membrane</keyword>
<feature type="domain" description="MacB-like periplasmic core" evidence="9">
    <location>
        <begin position="21"/>
        <end position="244"/>
    </location>
</feature>
<dbReference type="GO" id="GO:0022857">
    <property type="term" value="F:transmembrane transporter activity"/>
    <property type="evidence" value="ECO:0007669"/>
    <property type="project" value="TreeGrafter"/>
</dbReference>
<proteinExistence type="inferred from homology"/>
<comment type="subcellular location">
    <subcellularLocation>
        <location evidence="1">Cell membrane</location>
        <topology evidence="1">Multi-pass membrane protein</topology>
    </subcellularLocation>
</comment>
<gene>
    <name evidence="10" type="ORF">E6K81_15970</name>
</gene>
<evidence type="ECO:0000256" key="7">
    <source>
        <dbReference type="SAM" id="Phobius"/>
    </source>
</evidence>
<dbReference type="GO" id="GO:0005886">
    <property type="term" value="C:plasma membrane"/>
    <property type="evidence" value="ECO:0007669"/>
    <property type="project" value="UniProtKB-SubCell"/>
</dbReference>
<feature type="transmembrane region" description="Helical" evidence="7">
    <location>
        <begin position="282"/>
        <end position="306"/>
    </location>
</feature>
<keyword evidence="4 7" id="KW-1133">Transmembrane helix</keyword>
<feature type="transmembrane region" description="Helical" evidence="7">
    <location>
        <begin position="326"/>
        <end position="350"/>
    </location>
</feature>
<accession>A0A538TZE6</accession>
<evidence type="ECO:0000256" key="3">
    <source>
        <dbReference type="ARBA" id="ARBA00022692"/>
    </source>
</evidence>
<dbReference type="PANTHER" id="PTHR30572:SF4">
    <property type="entry name" value="ABC TRANSPORTER PERMEASE YTRF"/>
    <property type="match status" value="1"/>
</dbReference>
<evidence type="ECO:0000256" key="5">
    <source>
        <dbReference type="ARBA" id="ARBA00023136"/>
    </source>
</evidence>
<dbReference type="EMBL" id="VBPB01000355">
    <property type="protein sequence ID" value="TMQ68978.1"/>
    <property type="molecule type" value="Genomic_DNA"/>
</dbReference>
<comment type="caution">
    <text evidence="10">The sequence shown here is derived from an EMBL/GenBank/DDBJ whole genome shotgun (WGS) entry which is preliminary data.</text>
</comment>
<evidence type="ECO:0000256" key="2">
    <source>
        <dbReference type="ARBA" id="ARBA00022475"/>
    </source>
</evidence>
<keyword evidence="3 7" id="KW-0812">Transmembrane</keyword>
<evidence type="ECO:0000259" key="9">
    <source>
        <dbReference type="Pfam" id="PF12704"/>
    </source>
</evidence>